<gene>
    <name evidence="2" type="ORF">GCM10009765_08140</name>
</gene>
<dbReference type="InterPro" id="IPR024344">
    <property type="entry name" value="MDMPI_metal-binding"/>
</dbReference>
<dbReference type="NCBIfam" id="TIGR03086">
    <property type="entry name" value="TIGR03086 family metal-binding protein"/>
    <property type="match status" value="1"/>
</dbReference>
<proteinExistence type="predicted"/>
<evidence type="ECO:0000313" key="2">
    <source>
        <dbReference type="EMBL" id="GAA1661065.1"/>
    </source>
</evidence>
<protein>
    <submittedName>
        <fullName evidence="2">TIGR03086 family metal-binding protein</fullName>
    </submittedName>
</protein>
<feature type="domain" description="Mycothiol-dependent maleylpyruvate isomerase metal-binding" evidence="1">
    <location>
        <begin position="13"/>
        <end position="132"/>
    </location>
</feature>
<dbReference type="EMBL" id="BAAANY010000002">
    <property type="protein sequence ID" value="GAA1661065.1"/>
    <property type="molecule type" value="Genomic_DNA"/>
</dbReference>
<dbReference type="InterPro" id="IPR034660">
    <property type="entry name" value="DinB/YfiT-like"/>
</dbReference>
<dbReference type="RefSeq" id="WP_344307218.1">
    <property type="nucleotide sequence ID" value="NZ_BAAANY010000002.1"/>
</dbReference>
<dbReference type="SUPFAM" id="SSF109854">
    <property type="entry name" value="DinB/YfiT-like putative metalloenzymes"/>
    <property type="match status" value="1"/>
</dbReference>
<sequence length="189" mass="20510">MDTMESYKRAQGGFDEVLAAVPAAQWDARSACPEWTVRDVAGHVIWAQHQLRAWATGQDYQSKTGFPGSTSPGELAAVDPVATWRQARDEANGVLDEETLARRITLPGLGEIPLSAMATLLVTDFLGHTWDIGHPLGMDVRLDPALVPLSYAWAQQSMSREPGFFGPELTPPPGADEQTRLLAFLGRAA</sequence>
<keyword evidence="3" id="KW-1185">Reference proteome</keyword>
<dbReference type="Gene3D" id="1.20.120.450">
    <property type="entry name" value="dinb family like domain"/>
    <property type="match status" value="1"/>
</dbReference>
<reference evidence="2 3" key="1">
    <citation type="journal article" date="2019" name="Int. J. Syst. Evol. Microbiol.">
        <title>The Global Catalogue of Microorganisms (GCM) 10K type strain sequencing project: providing services to taxonomists for standard genome sequencing and annotation.</title>
        <authorList>
            <consortium name="The Broad Institute Genomics Platform"/>
            <consortium name="The Broad Institute Genome Sequencing Center for Infectious Disease"/>
            <person name="Wu L."/>
            <person name="Ma J."/>
        </authorList>
    </citation>
    <scope>NUCLEOTIDE SEQUENCE [LARGE SCALE GENOMIC DNA]</scope>
    <source>
        <strain evidence="2 3">JCM 14718</strain>
    </source>
</reference>
<name>A0ABN2FWK1_9ACTN</name>
<comment type="caution">
    <text evidence="2">The sequence shown here is derived from an EMBL/GenBank/DDBJ whole genome shotgun (WGS) entry which is preliminary data.</text>
</comment>
<dbReference type="InterPro" id="IPR017520">
    <property type="entry name" value="CHP03086"/>
</dbReference>
<dbReference type="InterPro" id="IPR017517">
    <property type="entry name" value="Maleyloyr_isom"/>
</dbReference>
<dbReference type="Pfam" id="PF11716">
    <property type="entry name" value="MDMPI_N"/>
    <property type="match status" value="1"/>
</dbReference>
<organism evidence="2 3">
    <name type="scientific">Fodinicola feengrottensis</name>
    <dbReference type="NCBI Taxonomy" id="435914"/>
    <lineage>
        <taxon>Bacteria</taxon>
        <taxon>Bacillati</taxon>
        <taxon>Actinomycetota</taxon>
        <taxon>Actinomycetes</taxon>
        <taxon>Mycobacteriales</taxon>
        <taxon>Fodinicola</taxon>
    </lineage>
</organism>
<evidence type="ECO:0000259" key="1">
    <source>
        <dbReference type="Pfam" id="PF11716"/>
    </source>
</evidence>
<evidence type="ECO:0000313" key="3">
    <source>
        <dbReference type="Proteomes" id="UP001500618"/>
    </source>
</evidence>
<dbReference type="NCBIfam" id="TIGR03083">
    <property type="entry name" value="maleylpyruvate isomerase family mycothiol-dependent enzyme"/>
    <property type="match status" value="1"/>
</dbReference>
<accession>A0ABN2FWK1</accession>
<dbReference type="Proteomes" id="UP001500618">
    <property type="component" value="Unassembled WGS sequence"/>
</dbReference>